<name>A0AAN7RWR3_MYCAM</name>
<reference evidence="2 3" key="1">
    <citation type="journal article" date="2023" name="J. Hered.">
        <title>Chromosome-level genome of the wood stork (Mycteria americana) provides insight into avian chromosome evolution.</title>
        <authorList>
            <person name="Flamio R. Jr."/>
            <person name="Ramstad K.M."/>
        </authorList>
    </citation>
    <scope>NUCLEOTIDE SEQUENCE [LARGE SCALE GENOMIC DNA]</scope>
    <source>
        <strain evidence="2">JAX WOST 10</strain>
    </source>
</reference>
<dbReference type="Proteomes" id="UP001333110">
    <property type="component" value="Unassembled WGS sequence"/>
</dbReference>
<dbReference type="EMBL" id="JAUNZN010000003">
    <property type="protein sequence ID" value="KAK4823444.1"/>
    <property type="molecule type" value="Genomic_DNA"/>
</dbReference>
<dbReference type="AlphaFoldDB" id="A0AAN7RWR3"/>
<keyword evidence="3" id="KW-1185">Reference proteome</keyword>
<protein>
    <submittedName>
        <fullName evidence="2">Uncharacterized protein</fullName>
    </submittedName>
</protein>
<evidence type="ECO:0000256" key="1">
    <source>
        <dbReference type="SAM" id="MobiDB-lite"/>
    </source>
</evidence>
<feature type="region of interest" description="Disordered" evidence="1">
    <location>
        <begin position="108"/>
        <end position="172"/>
    </location>
</feature>
<evidence type="ECO:0000313" key="2">
    <source>
        <dbReference type="EMBL" id="KAK4823444.1"/>
    </source>
</evidence>
<gene>
    <name evidence="2" type="ORF">QYF61_002189</name>
</gene>
<organism evidence="2 3">
    <name type="scientific">Mycteria americana</name>
    <name type="common">Wood stork</name>
    <dbReference type="NCBI Taxonomy" id="33587"/>
    <lineage>
        <taxon>Eukaryota</taxon>
        <taxon>Metazoa</taxon>
        <taxon>Chordata</taxon>
        <taxon>Craniata</taxon>
        <taxon>Vertebrata</taxon>
        <taxon>Euteleostomi</taxon>
        <taxon>Archelosauria</taxon>
        <taxon>Archosauria</taxon>
        <taxon>Dinosauria</taxon>
        <taxon>Saurischia</taxon>
        <taxon>Theropoda</taxon>
        <taxon>Coelurosauria</taxon>
        <taxon>Aves</taxon>
        <taxon>Neognathae</taxon>
        <taxon>Neoaves</taxon>
        <taxon>Aequornithes</taxon>
        <taxon>Ciconiiformes</taxon>
        <taxon>Ciconiidae</taxon>
        <taxon>Mycteria</taxon>
    </lineage>
</organism>
<comment type="caution">
    <text evidence="2">The sequence shown here is derived from an EMBL/GenBank/DDBJ whole genome shotgun (WGS) entry which is preliminary data.</text>
</comment>
<feature type="region of interest" description="Disordered" evidence="1">
    <location>
        <begin position="292"/>
        <end position="314"/>
    </location>
</feature>
<accession>A0AAN7RWR3</accession>
<proteinExistence type="predicted"/>
<sequence length="314" mass="35418">MPLLSICSILAPKYKKNIDKLERVQQRATKVIRGLENLAYKQKLWDWGLLSLAKRWLWSPPAPTHRLTRRWVQVPHNGTWWEGTKENRCKFRQKRFRLNEKGWRQQPRCRWGHGQAGQSLASHRRREARRSTAGRESQRALPGLEGLGLTGRHTGPQPSTGARGPPYPVAQVSGHEFKTGQTHQKISEPLKSCPTGSWSISPFFGDAEWSKGGRDGSGGVQDPLVSSRHFYKTGTDRSECTSPEPLMCTQSARSQADYSIQRYNTIGRDRLGPVQLHRYHILNGNECPAEPGQEANCLDPETVSPPGHPTLHSL</sequence>
<evidence type="ECO:0000313" key="3">
    <source>
        <dbReference type="Proteomes" id="UP001333110"/>
    </source>
</evidence>